<dbReference type="InterPro" id="IPR053238">
    <property type="entry name" value="RING-H2_zinc_finger"/>
</dbReference>
<keyword evidence="9" id="KW-1133">Transmembrane helix</keyword>
<comment type="catalytic activity">
    <reaction evidence="1">
        <text>S-ubiquitinyl-[E2 ubiquitin-conjugating enzyme]-L-cysteine + [acceptor protein]-L-lysine = [E2 ubiquitin-conjugating enzyme]-L-cysteine + N(6)-ubiquitinyl-[acceptor protein]-L-lysine.</text>
        <dbReference type="EC" id="2.3.2.27"/>
    </reaction>
</comment>
<evidence type="ECO:0000313" key="11">
    <source>
        <dbReference type="EMBL" id="KAG8075593.1"/>
    </source>
</evidence>
<evidence type="ECO:0000256" key="4">
    <source>
        <dbReference type="ARBA" id="ARBA00022771"/>
    </source>
</evidence>
<dbReference type="PANTHER" id="PTHR14155:SF525">
    <property type="entry name" value="RING-TYPE DOMAIN-CONTAINING PROTEIN"/>
    <property type="match status" value="1"/>
</dbReference>
<dbReference type="Pfam" id="PF13639">
    <property type="entry name" value="zf-RING_2"/>
    <property type="match status" value="1"/>
</dbReference>
<accession>A0A8J5T8V4</accession>
<evidence type="ECO:0000256" key="6">
    <source>
        <dbReference type="ARBA" id="ARBA00024209"/>
    </source>
</evidence>
<dbReference type="GO" id="GO:0008270">
    <property type="term" value="F:zinc ion binding"/>
    <property type="evidence" value="ECO:0007669"/>
    <property type="project" value="UniProtKB-KW"/>
</dbReference>
<dbReference type="EMBL" id="JAAALK010000283">
    <property type="protein sequence ID" value="KAG8075593.1"/>
    <property type="molecule type" value="Genomic_DNA"/>
</dbReference>
<feature type="region of interest" description="Disordered" evidence="8">
    <location>
        <begin position="209"/>
        <end position="330"/>
    </location>
</feature>
<dbReference type="PROSITE" id="PS50089">
    <property type="entry name" value="ZF_RING_2"/>
    <property type="match status" value="1"/>
</dbReference>
<keyword evidence="9" id="KW-0472">Membrane</keyword>
<sequence length="330" mass="34205">MSSGAGSSVPDSPDDGSAAARTATSNFTLLYVIIAVLVGVVLYMAIRYWRAVLTEWRMLQAGAAGGGRHGEPHAALLGLSADDIDALPTFTYRARAAASASPLVRGCGGGSGSGKGRAAVECVVCLQELADGDVVRVLPACRHFFHGSCIDLWLRAHSTCPVCRAHPEPEGGRLSEVTMSPPLPQLRRCGLSPERTTASKILADILQTRSPLRGNSSTGGSKETVILSKSPSPVQTVPTYAVSLSPSPTPSTYHSLNNERWSNSPPPQVPEVVVVRSKSPSPSPIGFSRQTSARSVGVAEGVDAITSPSQAALSKEGGGSPSPSPSPVPH</sequence>
<feature type="compositionally biased region" description="Low complexity" evidence="8">
    <location>
        <begin position="270"/>
        <end position="280"/>
    </location>
</feature>
<dbReference type="OrthoDB" id="8062037at2759"/>
<dbReference type="AlphaFoldDB" id="A0A8J5T8V4"/>
<evidence type="ECO:0000256" key="2">
    <source>
        <dbReference type="ARBA" id="ARBA00012483"/>
    </source>
</evidence>
<keyword evidence="5" id="KW-0862">Zinc</keyword>
<dbReference type="InterPro" id="IPR001841">
    <property type="entry name" value="Znf_RING"/>
</dbReference>
<evidence type="ECO:0000313" key="12">
    <source>
        <dbReference type="Proteomes" id="UP000729402"/>
    </source>
</evidence>
<reference evidence="11" key="1">
    <citation type="journal article" date="2021" name="bioRxiv">
        <title>Whole Genome Assembly and Annotation of Northern Wild Rice, Zizania palustris L., Supports a Whole Genome Duplication in the Zizania Genus.</title>
        <authorList>
            <person name="Haas M."/>
            <person name="Kono T."/>
            <person name="Macchietto M."/>
            <person name="Millas R."/>
            <person name="McGilp L."/>
            <person name="Shao M."/>
            <person name="Duquette J."/>
            <person name="Hirsch C.N."/>
            <person name="Kimball J."/>
        </authorList>
    </citation>
    <scope>NUCLEOTIDE SEQUENCE</scope>
    <source>
        <tissue evidence="11">Fresh leaf tissue</tissue>
    </source>
</reference>
<evidence type="ECO:0000259" key="10">
    <source>
        <dbReference type="PROSITE" id="PS50089"/>
    </source>
</evidence>
<dbReference type="GO" id="GO:0061630">
    <property type="term" value="F:ubiquitin protein ligase activity"/>
    <property type="evidence" value="ECO:0007669"/>
    <property type="project" value="UniProtKB-EC"/>
</dbReference>
<reference evidence="11" key="2">
    <citation type="submission" date="2021-02" db="EMBL/GenBank/DDBJ databases">
        <authorList>
            <person name="Kimball J.A."/>
            <person name="Haas M.W."/>
            <person name="Macchietto M."/>
            <person name="Kono T."/>
            <person name="Duquette J."/>
            <person name="Shao M."/>
        </authorList>
    </citation>
    <scope>NUCLEOTIDE SEQUENCE</scope>
    <source>
        <tissue evidence="11">Fresh leaf tissue</tissue>
    </source>
</reference>
<evidence type="ECO:0000256" key="8">
    <source>
        <dbReference type="SAM" id="MobiDB-lite"/>
    </source>
</evidence>
<evidence type="ECO:0000256" key="7">
    <source>
        <dbReference type="PROSITE-ProRule" id="PRU00175"/>
    </source>
</evidence>
<name>A0A8J5T8V4_ZIZPA</name>
<evidence type="ECO:0000256" key="1">
    <source>
        <dbReference type="ARBA" id="ARBA00000900"/>
    </source>
</evidence>
<evidence type="ECO:0000256" key="5">
    <source>
        <dbReference type="ARBA" id="ARBA00022833"/>
    </source>
</evidence>
<evidence type="ECO:0000256" key="9">
    <source>
        <dbReference type="SAM" id="Phobius"/>
    </source>
</evidence>
<organism evidence="11 12">
    <name type="scientific">Zizania palustris</name>
    <name type="common">Northern wild rice</name>
    <dbReference type="NCBI Taxonomy" id="103762"/>
    <lineage>
        <taxon>Eukaryota</taxon>
        <taxon>Viridiplantae</taxon>
        <taxon>Streptophyta</taxon>
        <taxon>Embryophyta</taxon>
        <taxon>Tracheophyta</taxon>
        <taxon>Spermatophyta</taxon>
        <taxon>Magnoliopsida</taxon>
        <taxon>Liliopsida</taxon>
        <taxon>Poales</taxon>
        <taxon>Poaceae</taxon>
        <taxon>BOP clade</taxon>
        <taxon>Oryzoideae</taxon>
        <taxon>Oryzeae</taxon>
        <taxon>Zizaniinae</taxon>
        <taxon>Zizania</taxon>
    </lineage>
</organism>
<dbReference type="EC" id="2.3.2.27" evidence="2"/>
<dbReference type="FunFam" id="3.30.40.10:FF:000725">
    <property type="entry name" value="E3 ubiquitin-protein ligase ATL41"/>
    <property type="match status" value="1"/>
</dbReference>
<keyword evidence="12" id="KW-1185">Reference proteome</keyword>
<gene>
    <name evidence="11" type="ORF">GUJ93_ZPchr0006g42833</name>
</gene>
<proteinExistence type="inferred from homology"/>
<feature type="compositionally biased region" description="Polar residues" evidence="8">
    <location>
        <begin position="209"/>
        <end position="263"/>
    </location>
</feature>
<dbReference type="CDD" id="cd16461">
    <property type="entry name" value="RING-H2_EL5-like"/>
    <property type="match status" value="1"/>
</dbReference>
<dbReference type="SMART" id="SM00184">
    <property type="entry name" value="RING"/>
    <property type="match status" value="1"/>
</dbReference>
<dbReference type="PANTHER" id="PTHR14155">
    <property type="entry name" value="RING FINGER DOMAIN-CONTAINING"/>
    <property type="match status" value="1"/>
</dbReference>
<keyword evidence="9" id="KW-0812">Transmembrane</keyword>
<comment type="similarity">
    <text evidence="6">Belongs to the RING-type zinc finger family. ATL subfamily.</text>
</comment>
<keyword evidence="3" id="KW-0479">Metal-binding</keyword>
<protein>
    <recommendedName>
        <fullName evidence="2">RING-type E3 ubiquitin transferase</fullName>
        <ecNumber evidence="2">2.3.2.27</ecNumber>
    </recommendedName>
</protein>
<keyword evidence="4 7" id="KW-0863">Zinc-finger</keyword>
<feature type="domain" description="RING-type" evidence="10">
    <location>
        <begin position="122"/>
        <end position="164"/>
    </location>
</feature>
<dbReference type="Proteomes" id="UP000729402">
    <property type="component" value="Unassembled WGS sequence"/>
</dbReference>
<evidence type="ECO:0000256" key="3">
    <source>
        <dbReference type="ARBA" id="ARBA00022723"/>
    </source>
</evidence>
<comment type="caution">
    <text evidence="11">The sequence shown here is derived from an EMBL/GenBank/DDBJ whole genome shotgun (WGS) entry which is preliminary data.</text>
</comment>
<feature type="transmembrane region" description="Helical" evidence="9">
    <location>
        <begin position="29"/>
        <end position="49"/>
    </location>
</feature>